<keyword evidence="2" id="KW-1185">Reference proteome</keyword>
<organism evidence="1 2">
    <name type="scientific">Melastoma candidum</name>
    <dbReference type="NCBI Taxonomy" id="119954"/>
    <lineage>
        <taxon>Eukaryota</taxon>
        <taxon>Viridiplantae</taxon>
        <taxon>Streptophyta</taxon>
        <taxon>Embryophyta</taxon>
        <taxon>Tracheophyta</taxon>
        <taxon>Spermatophyta</taxon>
        <taxon>Magnoliopsida</taxon>
        <taxon>eudicotyledons</taxon>
        <taxon>Gunneridae</taxon>
        <taxon>Pentapetalae</taxon>
        <taxon>rosids</taxon>
        <taxon>malvids</taxon>
        <taxon>Myrtales</taxon>
        <taxon>Melastomataceae</taxon>
        <taxon>Melastomatoideae</taxon>
        <taxon>Melastomateae</taxon>
        <taxon>Melastoma</taxon>
    </lineage>
</organism>
<accession>A0ACB9RIN7</accession>
<sequence>MDPADNSFYEGKMAGILVEFLEVAITSIVYMKGIYPAGAFERRRYLNLVVHEVRHPALREYIHSAVSGLKPFIQKGSIERVAVIFSNNVNMTLERFIFKLAAKQSSDPSSETDALESSLRSFLTKLQVCQAQSAALPKDCRWEITGYFRSLPEDGPSKEGDSPLWVATGMSQWQSPPLITPIKSMSNGTLSLQLYLERNRRSQPSNAVQEQLKDPASAG</sequence>
<protein>
    <submittedName>
        <fullName evidence="1">Uncharacterized protein</fullName>
    </submittedName>
</protein>
<name>A0ACB9RIN7_9MYRT</name>
<dbReference type="Proteomes" id="UP001057402">
    <property type="component" value="Chromosome 4"/>
</dbReference>
<evidence type="ECO:0000313" key="1">
    <source>
        <dbReference type="EMBL" id="KAI4378353.1"/>
    </source>
</evidence>
<comment type="caution">
    <text evidence="1">The sequence shown here is derived from an EMBL/GenBank/DDBJ whole genome shotgun (WGS) entry which is preliminary data.</text>
</comment>
<gene>
    <name evidence="1" type="ORF">MLD38_015844</name>
</gene>
<evidence type="ECO:0000313" key="2">
    <source>
        <dbReference type="Proteomes" id="UP001057402"/>
    </source>
</evidence>
<proteinExistence type="predicted"/>
<dbReference type="EMBL" id="CM042883">
    <property type="protein sequence ID" value="KAI4378353.1"/>
    <property type="molecule type" value="Genomic_DNA"/>
</dbReference>
<reference evidence="2" key="1">
    <citation type="journal article" date="2023" name="Front. Plant Sci.">
        <title>Chromosomal-level genome assembly of Melastoma candidum provides insights into trichome evolution.</title>
        <authorList>
            <person name="Zhong Y."/>
            <person name="Wu W."/>
            <person name="Sun C."/>
            <person name="Zou P."/>
            <person name="Liu Y."/>
            <person name="Dai S."/>
            <person name="Zhou R."/>
        </authorList>
    </citation>
    <scope>NUCLEOTIDE SEQUENCE [LARGE SCALE GENOMIC DNA]</scope>
</reference>